<dbReference type="GO" id="GO:0071949">
    <property type="term" value="F:FAD binding"/>
    <property type="evidence" value="ECO:0007669"/>
    <property type="project" value="InterPro"/>
</dbReference>
<dbReference type="InterPro" id="IPR016169">
    <property type="entry name" value="FAD-bd_PCMH_sub2"/>
</dbReference>
<dbReference type="Gene3D" id="1.10.45.10">
    <property type="entry name" value="Vanillyl-alcohol Oxidase, Chain A, domain 4"/>
    <property type="match status" value="1"/>
</dbReference>
<dbReference type="Gene3D" id="3.30.465.10">
    <property type="match status" value="1"/>
</dbReference>
<accession>A0A5P2FUT1</accession>
<dbReference type="InterPro" id="IPR036318">
    <property type="entry name" value="FAD-bd_PCMH-like_sf"/>
</dbReference>
<organism evidence="6 7">
    <name type="scientific">Rhizosphaericola mali</name>
    <dbReference type="NCBI Taxonomy" id="2545455"/>
    <lineage>
        <taxon>Bacteria</taxon>
        <taxon>Pseudomonadati</taxon>
        <taxon>Bacteroidota</taxon>
        <taxon>Chitinophagia</taxon>
        <taxon>Chitinophagales</taxon>
        <taxon>Chitinophagaceae</taxon>
        <taxon>Rhizosphaericola</taxon>
    </lineage>
</organism>
<dbReference type="PANTHER" id="PTHR42934">
    <property type="entry name" value="GLYCOLATE OXIDASE SUBUNIT GLCD"/>
    <property type="match status" value="1"/>
</dbReference>
<keyword evidence="4" id="KW-0560">Oxidoreductase</keyword>
<reference evidence="6 7" key="1">
    <citation type="submission" date="2019-09" db="EMBL/GenBank/DDBJ databases">
        <title>Complete genome sequence of Arachidicoccus sp. B3-10 isolated from apple orchard soil.</title>
        <authorList>
            <person name="Kim H.S."/>
            <person name="Han K.-I."/>
            <person name="Suh M.K."/>
            <person name="Lee K.C."/>
            <person name="Eom M.K."/>
            <person name="Kim J.-S."/>
            <person name="Kang S.W."/>
            <person name="Sin Y."/>
            <person name="Lee J.-S."/>
        </authorList>
    </citation>
    <scope>NUCLEOTIDE SEQUENCE [LARGE SCALE GENOMIC DNA]</scope>
    <source>
        <strain evidence="6 7">B3-10</strain>
    </source>
</reference>
<evidence type="ECO:0000256" key="4">
    <source>
        <dbReference type="ARBA" id="ARBA00023002"/>
    </source>
</evidence>
<proteinExistence type="predicted"/>
<keyword evidence="7" id="KW-1185">Reference proteome</keyword>
<feature type="domain" description="FAD-binding PCMH-type" evidence="5">
    <location>
        <begin position="40"/>
        <end position="219"/>
    </location>
</feature>
<comment type="cofactor">
    <cofactor evidence="1">
        <name>FAD</name>
        <dbReference type="ChEBI" id="CHEBI:57692"/>
    </cofactor>
</comment>
<dbReference type="FunFam" id="1.10.45.10:FF:000001">
    <property type="entry name" value="D-lactate dehydrogenase mitochondrial"/>
    <property type="match status" value="1"/>
</dbReference>
<protein>
    <submittedName>
        <fullName evidence="6">FAD-binding protein</fullName>
    </submittedName>
</protein>
<evidence type="ECO:0000259" key="5">
    <source>
        <dbReference type="PROSITE" id="PS51387"/>
    </source>
</evidence>
<evidence type="ECO:0000256" key="1">
    <source>
        <dbReference type="ARBA" id="ARBA00001974"/>
    </source>
</evidence>
<dbReference type="InterPro" id="IPR016164">
    <property type="entry name" value="FAD-linked_Oxase-like_C"/>
</dbReference>
<evidence type="ECO:0000313" key="7">
    <source>
        <dbReference type="Proteomes" id="UP000292424"/>
    </source>
</evidence>
<dbReference type="AlphaFoldDB" id="A0A5P2FUT1"/>
<evidence type="ECO:0000256" key="3">
    <source>
        <dbReference type="ARBA" id="ARBA00022827"/>
    </source>
</evidence>
<dbReference type="InterPro" id="IPR051914">
    <property type="entry name" value="FAD-linked_OxidoTrans_Type4"/>
</dbReference>
<dbReference type="PANTHER" id="PTHR42934:SF2">
    <property type="entry name" value="GLYCOLATE OXIDASE SUBUNIT GLCD"/>
    <property type="match status" value="1"/>
</dbReference>
<dbReference type="SUPFAM" id="SSF55103">
    <property type="entry name" value="FAD-linked oxidases, C-terminal domain"/>
    <property type="match status" value="1"/>
</dbReference>
<dbReference type="InterPro" id="IPR016171">
    <property type="entry name" value="Vanillyl_alc_oxidase_C-sub2"/>
</dbReference>
<dbReference type="InterPro" id="IPR006094">
    <property type="entry name" value="Oxid_FAD_bind_N"/>
</dbReference>
<name>A0A5P2FUT1_9BACT</name>
<dbReference type="Gene3D" id="3.30.43.10">
    <property type="entry name" value="Uridine Diphospho-n-acetylenolpyruvylglucosamine Reductase, domain 2"/>
    <property type="match status" value="1"/>
</dbReference>
<dbReference type="PROSITE" id="PS51387">
    <property type="entry name" value="FAD_PCMH"/>
    <property type="match status" value="1"/>
</dbReference>
<dbReference type="InterPro" id="IPR004113">
    <property type="entry name" value="FAD-bd_oxidored_4_C"/>
</dbReference>
<keyword evidence="2" id="KW-0285">Flavoprotein</keyword>
<evidence type="ECO:0000313" key="6">
    <source>
        <dbReference type="EMBL" id="QES87226.1"/>
    </source>
</evidence>
<gene>
    <name evidence="6" type="ORF">E0W69_000625</name>
</gene>
<dbReference type="KEGG" id="arac:E0W69_000625"/>
<dbReference type="RefSeq" id="WP_131328104.1">
    <property type="nucleotide sequence ID" value="NZ_CP044016.1"/>
</dbReference>
<sequence length="466" mass="50810">MASLVTPELIEKFVEIVGGSYVLYDQDSLTQYGRDETEKLLFLPEIVIRPRTADEISKIMILCNEHKIPVTPRAGGTGLSGGAIPTKGGVLLSIDRLNEIIEIDEQNLQVTTETGVITEVLQDAVKAKGLFYPPDPSSKGSCFIGGNIAENSGGPKAVKYGKVKDYVLNLEVVLPTGEIIWTGANVLKNSTGYNLTQLMVGSEGTLGIVTKAVFKLIPYPKQDMLMLIPFHTLESASAAVSAIFRAGYTPSSLEFVEIDALKIAAQFVDSHVVPVDDSIAAHLIVEVDGNDPEVLMKDMEGIAIALDGFDIGEIFFAEDSQQKEELWKLRRRAAEAVKSVGYTVEEDTVVPRAKLPELIHGVKDLGVKFDFKVVCYGHAGDGNIHVRINKEGFPNSYGHPEMEEILNELFKLVVSLGGTISGEHGIGLTQKRYLSLILNDTHVRLMQGIKQTFDPNNILNAGKIFD</sequence>
<dbReference type="Pfam" id="PF01565">
    <property type="entry name" value="FAD_binding_4"/>
    <property type="match status" value="1"/>
</dbReference>
<evidence type="ECO:0000256" key="2">
    <source>
        <dbReference type="ARBA" id="ARBA00022630"/>
    </source>
</evidence>
<keyword evidence="3" id="KW-0274">FAD</keyword>
<dbReference type="Gene3D" id="3.30.70.2740">
    <property type="match status" value="1"/>
</dbReference>
<dbReference type="OrthoDB" id="9767256at2"/>
<dbReference type="Proteomes" id="UP000292424">
    <property type="component" value="Chromosome"/>
</dbReference>
<dbReference type="Gene3D" id="3.30.70.2190">
    <property type="match status" value="1"/>
</dbReference>
<dbReference type="InterPro" id="IPR016166">
    <property type="entry name" value="FAD-bd_PCMH"/>
</dbReference>
<dbReference type="InterPro" id="IPR016167">
    <property type="entry name" value="FAD-bd_PCMH_sub1"/>
</dbReference>
<dbReference type="GO" id="GO:0016491">
    <property type="term" value="F:oxidoreductase activity"/>
    <property type="evidence" value="ECO:0007669"/>
    <property type="project" value="UniProtKB-KW"/>
</dbReference>
<dbReference type="SUPFAM" id="SSF56176">
    <property type="entry name" value="FAD-binding/transporter-associated domain-like"/>
    <property type="match status" value="1"/>
</dbReference>
<dbReference type="EMBL" id="CP044016">
    <property type="protein sequence ID" value="QES87226.1"/>
    <property type="molecule type" value="Genomic_DNA"/>
</dbReference>
<dbReference type="Pfam" id="PF02913">
    <property type="entry name" value="FAD-oxidase_C"/>
    <property type="match status" value="1"/>
</dbReference>